<evidence type="ECO:0000256" key="8">
    <source>
        <dbReference type="SAM" id="Phobius"/>
    </source>
</evidence>
<dbReference type="AlphaFoldDB" id="A0A255E7Y0"/>
<comment type="similarity">
    <text evidence="2">Belongs to the major facilitator superfamily. Bcr/CmlA family.</text>
</comment>
<dbReference type="CDD" id="cd17320">
    <property type="entry name" value="MFS_MdfA_MDR_like"/>
    <property type="match status" value="1"/>
</dbReference>
<dbReference type="GO" id="GO:1990961">
    <property type="term" value="P:xenobiotic detoxification by transmembrane export across the plasma membrane"/>
    <property type="evidence" value="ECO:0007669"/>
    <property type="project" value="InterPro"/>
</dbReference>
<dbReference type="InterPro" id="IPR011701">
    <property type="entry name" value="MFS"/>
</dbReference>
<sequence length="383" mass="40240">MIGPFTIDMLFPAFTRIGLQFGVDDVALQQITSIYLVSFAVMSLLHGPVSDAVGRKPVMIIGMVLYAGASIGCALAPNLTWLLVFRSCQGLAAGAGQIVSRAVIRDVFEGAAAQRMMAQVMMIFSVAPAIAPVVGGWLLGLGSWQAIFWCLAGYGLVLAAVVWFGLGESHPAHARTPLRLGNLLRNTWTVGRSPAFLLLAGVSSLGFAGQFLYVVAAPIFVVSLLGMGENDFWIFFVPMIGGLLGGAMLNTRLAGRVSEARQTTMGYGIALVAGLANVAVSLLPGAPMLPWAVLVPAVLAFGNALAFPILQIALLDQFPTMRGTASSVASFLTLMLNAVLAGVVAPLVTDSVATLALTSLGFVAVACLLWWWHLRLSGRAARP</sequence>
<accession>A0A255E7Y0</accession>
<evidence type="ECO:0000256" key="3">
    <source>
        <dbReference type="ARBA" id="ARBA00022448"/>
    </source>
</evidence>
<evidence type="ECO:0000256" key="1">
    <source>
        <dbReference type="ARBA" id="ARBA00004651"/>
    </source>
</evidence>
<evidence type="ECO:0000313" key="10">
    <source>
        <dbReference type="EMBL" id="OYN87687.1"/>
    </source>
</evidence>
<gene>
    <name evidence="10" type="ORF">CGZ92_07815</name>
</gene>
<keyword evidence="5 8" id="KW-0812">Transmembrane</keyword>
<evidence type="ECO:0000256" key="6">
    <source>
        <dbReference type="ARBA" id="ARBA00022989"/>
    </source>
</evidence>
<feature type="transmembrane region" description="Helical" evidence="8">
    <location>
        <begin position="232"/>
        <end position="253"/>
    </location>
</feature>
<feature type="transmembrane region" description="Helical" evidence="8">
    <location>
        <begin position="116"/>
        <end position="140"/>
    </location>
</feature>
<organism evidence="10 11">
    <name type="scientific">Parenemella sanctibonifatiensis</name>
    <dbReference type="NCBI Taxonomy" id="2016505"/>
    <lineage>
        <taxon>Bacteria</taxon>
        <taxon>Bacillati</taxon>
        <taxon>Actinomycetota</taxon>
        <taxon>Actinomycetes</taxon>
        <taxon>Propionibacteriales</taxon>
        <taxon>Propionibacteriaceae</taxon>
        <taxon>Parenemella</taxon>
    </lineage>
</organism>
<dbReference type="PANTHER" id="PTHR23502">
    <property type="entry name" value="MAJOR FACILITATOR SUPERFAMILY"/>
    <property type="match status" value="1"/>
</dbReference>
<dbReference type="NCBIfam" id="TIGR00710">
    <property type="entry name" value="efflux_Bcr_CflA"/>
    <property type="match status" value="1"/>
</dbReference>
<feature type="transmembrane region" description="Helical" evidence="8">
    <location>
        <begin position="146"/>
        <end position="166"/>
    </location>
</feature>
<dbReference type="GO" id="GO:0005886">
    <property type="term" value="C:plasma membrane"/>
    <property type="evidence" value="ECO:0007669"/>
    <property type="project" value="UniProtKB-SubCell"/>
</dbReference>
<evidence type="ECO:0000259" key="9">
    <source>
        <dbReference type="PROSITE" id="PS50850"/>
    </source>
</evidence>
<keyword evidence="6 8" id="KW-1133">Transmembrane helix</keyword>
<evidence type="ECO:0000256" key="5">
    <source>
        <dbReference type="ARBA" id="ARBA00022692"/>
    </source>
</evidence>
<keyword evidence="3" id="KW-0813">Transport</keyword>
<protein>
    <submittedName>
        <fullName evidence="10">Bcr/CflA family drug resistance efflux transporter</fullName>
    </submittedName>
</protein>
<dbReference type="PROSITE" id="PS50850">
    <property type="entry name" value="MFS"/>
    <property type="match status" value="1"/>
</dbReference>
<evidence type="ECO:0000256" key="7">
    <source>
        <dbReference type="ARBA" id="ARBA00023136"/>
    </source>
</evidence>
<name>A0A255E7Y0_9ACTN</name>
<evidence type="ECO:0000256" key="4">
    <source>
        <dbReference type="ARBA" id="ARBA00022475"/>
    </source>
</evidence>
<dbReference type="GO" id="GO:0042910">
    <property type="term" value="F:xenobiotic transmembrane transporter activity"/>
    <property type="evidence" value="ECO:0007669"/>
    <property type="project" value="InterPro"/>
</dbReference>
<dbReference type="PANTHER" id="PTHR23502:SF132">
    <property type="entry name" value="POLYAMINE TRANSPORTER 2-RELATED"/>
    <property type="match status" value="1"/>
</dbReference>
<feature type="transmembrane region" description="Helical" evidence="8">
    <location>
        <begin position="195"/>
        <end position="220"/>
    </location>
</feature>
<dbReference type="SUPFAM" id="SSF103473">
    <property type="entry name" value="MFS general substrate transporter"/>
    <property type="match status" value="1"/>
</dbReference>
<reference evidence="10 11" key="1">
    <citation type="submission" date="2017-07" db="EMBL/GenBank/DDBJ databases">
        <title>Draft whole genome sequences of clinical Proprionibacteriaceae strains.</title>
        <authorList>
            <person name="Bernier A.-M."/>
            <person name="Bernard K."/>
            <person name="Domingo M.-C."/>
        </authorList>
    </citation>
    <scope>NUCLEOTIDE SEQUENCE [LARGE SCALE GENOMIC DNA]</scope>
    <source>
        <strain evidence="10 11">NML 160184</strain>
    </source>
</reference>
<comment type="subcellular location">
    <subcellularLocation>
        <location evidence="1">Cell membrane</location>
        <topology evidence="1">Multi-pass membrane protein</topology>
    </subcellularLocation>
</comment>
<feature type="transmembrane region" description="Helical" evidence="8">
    <location>
        <begin position="57"/>
        <end position="77"/>
    </location>
</feature>
<feature type="transmembrane region" description="Helical" evidence="8">
    <location>
        <begin position="327"/>
        <end position="348"/>
    </location>
</feature>
<evidence type="ECO:0000313" key="11">
    <source>
        <dbReference type="Proteomes" id="UP000216533"/>
    </source>
</evidence>
<dbReference type="InterPro" id="IPR004812">
    <property type="entry name" value="Efflux_drug-R_Bcr/CmlA"/>
</dbReference>
<feature type="transmembrane region" description="Helical" evidence="8">
    <location>
        <begin position="265"/>
        <end position="283"/>
    </location>
</feature>
<dbReference type="Proteomes" id="UP000216533">
    <property type="component" value="Unassembled WGS sequence"/>
</dbReference>
<dbReference type="GO" id="GO:0015385">
    <property type="term" value="F:sodium:proton antiporter activity"/>
    <property type="evidence" value="ECO:0007669"/>
    <property type="project" value="TreeGrafter"/>
</dbReference>
<dbReference type="Pfam" id="PF07690">
    <property type="entry name" value="MFS_1"/>
    <property type="match status" value="1"/>
</dbReference>
<keyword evidence="4" id="KW-1003">Cell membrane</keyword>
<feature type="transmembrane region" description="Helical" evidence="8">
    <location>
        <begin position="354"/>
        <end position="372"/>
    </location>
</feature>
<feature type="domain" description="Major facilitator superfamily (MFS) profile" evidence="9">
    <location>
        <begin position="1"/>
        <end position="379"/>
    </location>
</feature>
<comment type="caution">
    <text evidence="10">The sequence shown here is derived from an EMBL/GenBank/DDBJ whole genome shotgun (WGS) entry which is preliminary data.</text>
</comment>
<feature type="transmembrane region" description="Helical" evidence="8">
    <location>
        <begin position="289"/>
        <end position="315"/>
    </location>
</feature>
<dbReference type="Gene3D" id="1.20.1720.10">
    <property type="entry name" value="Multidrug resistance protein D"/>
    <property type="match status" value="1"/>
</dbReference>
<proteinExistence type="inferred from homology"/>
<evidence type="ECO:0000256" key="2">
    <source>
        <dbReference type="ARBA" id="ARBA00006236"/>
    </source>
</evidence>
<dbReference type="EMBL" id="NMVI01000016">
    <property type="protein sequence ID" value="OYN87687.1"/>
    <property type="molecule type" value="Genomic_DNA"/>
</dbReference>
<keyword evidence="7 8" id="KW-0472">Membrane</keyword>
<dbReference type="InterPro" id="IPR020846">
    <property type="entry name" value="MFS_dom"/>
</dbReference>
<dbReference type="InterPro" id="IPR036259">
    <property type="entry name" value="MFS_trans_sf"/>
</dbReference>